<evidence type="ECO:0000313" key="2">
    <source>
        <dbReference type="EMBL" id="MBW75826.1"/>
    </source>
</evidence>
<dbReference type="AlphaFoldDB" id="A0A2M4DE40"/>
<dbReference type="EMBL" id="GGFL01011648">
    <property type="protein sequence ID" value="MBW75826.1"/>
    <property type="molecule type" value="Transcribed_RNA"/>
</dbReference>
<accession>A0A2M4DE40</accession>
<organism evidence="2">
    <name type="scientific">Anopheles darlingi</name>
    <name type="common">Mosquito</name>
    <dbReference type="NCBI Taxonomy" id="43151"/>
    <lineage>
        <taxon>Eukaryota</taxon>
        <taxon>Metazoa</taxon>
        <taxon>Ecdysozoa</taxon>
        <taxon>Arthropoda</taxon>
        <taxon>Hexapoda</taxon>
        <taxon>Insecta</taxon>
        <taxon>Pterygota</taxon>
        <taxon>Neoptera</taxon>
        <taxon>Endopterygota</taxon>
        <taxon>Diptera</taxon>
        <taxon>Nematocera</taxon>
        <taxon>Culicoidea</taxon>
        <taxon>Culicidae</taxon>
        <taxon>Anophelinae</taxon>
        <taxon>Anopheles</taxon>
    </lineage>
</organism>
<evidence type="ECO:0000256" key="1">
    <source>
        <dbReference type="SAM" id="SignalP"/>
    </source>
</evidence>
<name>A0A2M4DE40_ANODA</name>
<reference evidence="2" key="1">
    <citation type="submission" date="2018-01" db="EMBL/GenBank/DDBJ databases">
        <title>An insight into the sialome of Amazonian anophelines.</title>
        <authorList>
            <person name="Ribeiro J.M."/>
            <person name="Scarpassa V."/>
            <person name="Calvo E."/>
        </authorList>
    </citation>
    <scope>NUCLEOTIDE SEQUENCE</scope>
</reference>
<feature type="signal peptide" evidence="1">
    <location>
        <begin position="1"/>
        <end position="15"/>
    </location>
</feature>
<feature type="chain" id="PRO_5014837638" evidence="1">
    <location>
        <begin position="16"/>
        <end position="75"/>
    </location>
</feature>
<keyword evidence="1" id="KW-0732">Signal</keyword>
<sequence>MLILLILSCSEPLYSFFLSFHWFFTTSVLFKHARLCLKICDNSYGCYGVRSIRRPLPCRPSISKARFVLNLVSWS</sequence>
<proteinExistence type="predicted"/>
<protein>
    <submittedName>
        <fullName evidence="2">Putative secreted protein</fullName>
    </submittedName>
</protein>